<dbReference type="SUPFAM" id="SSF55469">
    <property type="entry name" value="FMN-dependent nitroreductase-like"/>
    <property type="match status" value="1"/>
</dbReference>
<organism evidence="5 6">
    <name type="scientific">Candidatus Dehalogenimonas loeffleri</name>
    <dbReference type="NCBI Taxonomy" id="3127115"/>
    <lineage>
        <taxon>Bacteria</taxon>
        <taxon>Bacillati</taxon>
        <taxon>Chloroflexota</taxon>
        <taxon>Dehalococcoidia</taxon>
        <taxon>Dehalococcoidales</taxon>
        <taxon>Dehalococcoidaceae</taxon>
        <taxon>Dehalogenimonas</taxon>
    </lineage>
</organism>
<evidence type="ECO:0000313" key="5">
    <source>
        <dbReference type="EMBL" id="WWX25573.1"/>
    </source>
</evidence>
<dbReference type="PANTHER" id="PTHR23026">
    <property type="entry name" value="NADPH NITROREDUCTASE"/>
    <property type="match status" value="1"/>
</dbReference>
<keyword evidence="3" id="KW-0560">Oxidoreductase</keyword>
<evidence type="ECO:0000256" key="2">
    <source>
        <dbReference type="ARBA" id="ARBA00022643"/>
    </source>
</evidence>
<evidence type="ECO:0000313" key="6">
    <source>
        <dbReference type="Proteomes" id="UP001375370"/>
    </source>
</evidence>
<keyword evidence="6" id="KW-1185">Reference proteome</keyword>
<evidence type="ECO:0000256" key="1">
    <source>
        <dbReference type="ARBA" id="ARBA00022630"/>
    </source>
</evidence>
<reference evidence="5 6" key="1">
    <citation type="submission" date="2024-03" db="EMBL/GenBank/DDBJ databases">
        <title>A Dehalogenimonas Isolated from Estuarine Sediments Dihaloeliminates Chlorinated Alkanes.</title>
        <authorList>
            <person name="Yang Y."/>
            <person name="Wang H."/>
        </authorList>
    </citation>
    <scope>NUCLEOTIDE SEQUENCE [LARGE SCALE GENOMIC DNA]</scope>
    <source>
        <strain evidence="5 6">W</strain>
    </source>
</reference>
<gene>
    <name evidence="5" type="ORF">V8247_00965</name>
</gene>
<dbReference type="InterPro" id="IPR050627">
    <property type="entry name" value="Nitroreductase/BluB"/>
</dbReference>
<sequence length="186" mass="20027">MEVIHAIKTRRSHRQYTDEVVTADELNAVMDAARWAPSWANSQSWHFVVVLDKGVKSRIADSLTGNRASQAVQQAPVLIVCCAEPGKSGCFDGAPVTDKGLSWYMYDAALAMQNLSLAAHELGLGTVHLGRFDAAAVGSIVNLPDNLVVVAMTPLGHPPADASPPAPPRKRLEEIITYDAFERPGI</sequence>
<dbReference type="InterPro" id="IPR029479">
    <property type="entry name" value="Nitroreductase"/>
</dbReference>
<evidence type="ECO:0000259" key="4">
    <source>
        <dbReference type="Pfam" id="PF00881"/>
    </source>
</evidence>
<dbReference type="Proteomes" id="UP001375370">
    <property type="component" value="Chromosome"/>
</dbReference>
<keyword evidence="2" id="KW-0288">FMN</keyword>
<dbReference type="Pfam" id="PF00881">
    <property type="entry name" value="Nitroreductase"/>
    <property type="match status" value="1"/>
</dbReference>
<dbReference type="InterPro" id="IPR000415">
    <property type="entry name" value="Nitroreductase-like"/>
</dbReference>
<dbReference type="EMBL" id="CP146612">
    <property type="protein sequence ID" value="WWX25573.1"/>
    <property type="molecule type" value="Genomic_DNA"/>
</dbReference>
<dbReference type="PANTHER" id="PTHR23026:SF90">
    <property type="entry name" value="IODOTYROSINE DEIODINASE 1"/>
    <property type="match status" value="1"/>
</dbReference>
<feature type="domain" description="Nitroreductase" evidence="4">
    <location>
        <begin position="7"/>
        <end position="157"/>
    </location>
</feature>
<dbReference type="Gene3D" id="3.40.109.10">
    <property type="entry name" value="NADH Oxidase"/>
    <property type="match status" value="1"/>
</dbReference>
<dbReference type="RefSeq" id="WP_338737860.1">
    <property type="nucleotide sequence ID" value="NZ_CP146612.1"/>
</dbReference>
<keyword evidence="1" id="KW-0285">Flavoprotein</keyword>
<accession>A0ABZ2J5L3</accession>
<evidence type="ECO:0000256" key="3">
    <source>
        <dbReference type="ARBA" id="ARBA00023002"/>
    </source>
</evidence>
<name>A0ABZ2J5L3_9CHLR</name>
<protein>
    <submittedName>
        <fullName evidence="5">Nitroreductase family protein</fullName>
    </submittedName>
</protein>
<proteinExistence type="predicted"/>